<evidence type="ECO:0000313" key="2">
    <source>
        <dbReference type="Proteomes" id="UP000214746"/>
    </source>
</evidence>
<organism evidence="1 2">
    <name type="scientific">Paenibacillus xerothermodurans</name>
    <dbReference type="NCBI Taxonomy" id="1977292"/>
    <lineage>
        <taxon>Bacteria</taxon>
        <taxon>Bacillati</taxon>
        <taxon>Bacillota</taxon>
        <taxon>Bacilli</taxon>
        <taxon>Bacillales</taxon>
        <taxon>Paenibacillaceae</taxon>
        <taxon>Paenibacillus</taxon>
    </lineage>
</organism>
<proteinExistence type="predicted"/>
<evidence type="ECO:0000313" key="1">
    <source>
        <dbReference type="EMBL" id="PZE19257.1"/>
    </source>
</evidence>
<dbReference type="AlphaFoldDB" id="A0A2W1N4H6"/>
<comment type="caution">
    <text evidence="1">The sequence shown here is derived from an EMBL/GenBank/DDBJ whole genome shotgun (WGS) entry which is preliminary data.</text>
</comment>
<dbReference type="RefSeq" id="WP_089201618.1">
    <property type="nucleotide sequence ID" value="NZ_NHRJ02000019.1"/>
</dbReference>
<dbReference type="EMBL" id="NHRJ02000019">
    <property type="protein sequence ID" value="PZE19257.1"/>
    <property type="molecule type" value="Genomic_DNA"/>
</dbReference>
<gene>
    <name evidence="1" type="ORF">CBW46_019415</name>
</gene>
<sequence length="76" mass="8671">MKIRFDNKEIPVTFLSSDHKMIPQLIQALHIKKGADQQNGTFDLEALDHIEVIGTEAYLYAKTNDTEATKTYLALY</sequence>
<reference evidence="1" key="1">
    <citation type="submission" date="2018-06" db="EMBL/GenBank/DDBJ databases">
        <title>Paenibacillus xerothermodurans sp. nov. an extremely dry heat resistant spore forming bacterium isolated from the soil of Cape Canaveral, Florida.</title>
        <authorList>
            <person name="Seuylemezian A."/>
            <person name="Kaur N."/>
            <person name="Patil P."/>
            <person name="Patil P."/>
            <person name="Mayilraj S."/>
            <person name="Vaishampayan P."/>
        </authorList>
    </citation>
    <scope>NUCLEOTIDE SEQUENCE [LARGE SCALE GENOMIC DNA]</scope>
    <source>
        <strain evidence="1">ATCC 27380</strain>
    </source>
</reference>
<accession>A0A2W1N4H6</accession>
<name>A0A2W1N4H6_PAEXE</name>
<protein>
    <submittedName>
        <fullName evidence="1">Uncharacterized protein</fullName>
    </submittedName>
</protein>
<keyword evidence="2" id="KW-1185">Reference proteome</keyword>
<dbReference type="Proteomes" id="UP000214746">
    <property type="component" value="Unassembled WGS sequence"/>
</dbReference>
<dbReference type="OrthoDB" id="2625435at2"/>